<evidence type="ECO:0000313" key="8">
    <source>
        <dbReference type="Proteomes" id="UP000515292"/>
    </source>
</evidence>
<evidence type="ECO:0000256" key="3">
    <source>
        <dbReference type="ARBA" id="ARBA00023235"/>
    </source>
</evidence>
<proteinExistence type="predicted"/>
<keyword evidence="3 7" id="KW-0413">Isomerase</keyword>
<dbReference type="InterPro" id="IPR044665">
    <property type="entry name" value="E_coli_cyclophilin_A-like"/>
</dbReference>
<dbReference type="EMBL" id="CP059851">
    <property type="protein sequence ID" value="QMW21697.1"/>
    <property type="molecule type" value="Genomic_DNA"/>
</dbReference>
<dbReference type="AlphaFoldDB" id="A0A7G5IEA5"/>
<dbReference type="InterPro" id="IPR002130">
    <property type="entry name" value="Cyclophilin-type_PPIase_dom"/>
</dbReference>
<gene>
    <name evidence="7" type="ORF">H3309_09735</name>
</gene>
<keyword evidence="8" id="KW-1185">Reference proteome</keyword>
<organism evidence="7 8">
    <name type="scientific">Sandaracinobacteroides saxicola</name>
    <dbReference type="NCBI Taxonomy" id="2759707"/>
    <lineage>
        <taxon>Bacteria</taxon>
        <taxon>Pseudomonadati</taxon>
        <taxon>Pseudomonadota</taxon>
        <taxon>Alphaproteobacteria</taxon>
        <taxon>Sphingomonadales</taxon>
        <taxon>Sphingosinicellaceae</taxon>
        <taxon>Sandaracinobacteroides</taxon>
    </lineage>
</organism>
<evidence type="ECO:0000313" key="7">
    <source>
        <dbReference type="EMBL" id="QMW21697.1"/>
    </source>
</evidence>
<feature type="compositionally biased region" description="Pro residues" evidence="4">
    <location>
        <begin position="207"/>
        <end position="246"/>
    </location>
</feature>
<protein>
    <recommendedName>
        <fullName evidence="1">peptidylprolyl isomerase</fullName>
        <ecNumber evidence="1">5.2.1.8</ecNumber>
    </recommendedName>
</protein>
<dbReference type="PROSITE" id="PS50072">
    <property type="entry name" value="CSA_PPIASE_2"/>
    <property type="match status" value="1"/>
</dbReference>
<sequence>MIRPALLLTLLIATPLAAQTMGRCAPPPDGTPQAFVALTTPQGRITLALETKRAPLTAANFLRYVDQKRYDGASFYRAMKIGPEAVGLIQGGFRQDGRRMLAPIAHEPTSKTGLTHCDGAISMARAAPGSARSEFFIIVEGIPSLDAAPQAMGDNAGFAVFGRVVDGMDVVRRIQAAKTDPSAGEGAMRGQMIAAPVAILSARRVKPPAPPAPPAAPPPAAPAAPAPPPADHAPPPPAPAPAPVPN</sequence>
<dbReference type="CDD" id="cd00317">
    <property type="entry name" value="cyclophilin"/>
    <property type="match status" value="1"/>
</dbReference>
<evidence type="ECO:0000256" key="1">
    <source>
        <dbReference type="ARBA" id="ARBA00013194"/>
    </source>
</evidence>
<evidence type="ECO:0000256" key="5">
    <source>
        <dbReference type="SAM" id="SignalP"/>
    </source>
</evidence>
<evidence type="ECO:0000256" key="4">
    <source>
        <dbReference type="SAM" id="MobiDB-lite"/>
    </source>
</evidence>
<reference evidence="7 8" key="1">
    <citation type="submission" date="2020-07" db="EMBL/GenBank/DDBJ databases">
        <title>Complete genome sequence for Sandaracinobacter sp. M6.</title>
        <authorList>
            <person name="Tang Y."/>
            <person name="Liu Q."/>
            <person name="Guo Z."/>
            <person name="Lei P."/>
            <person name="Huang B."/>
        </authorList>
    </citation>
    <scope>NUCLEOTIDE SEQUENCE [LARGE SCALE GENOMIC DNA]</scope>
    <source>
        <strain evidence="7 8">M6</strain>
    </source>
</reference>
<feature type="domain" description="PPIase cyclophilin-type" evidence="6">
    <location>
        <begin position="40"/>
        <end position="204"/>
    </location>
</feature>
<accession>A0A7G5IEA5</accession>
<keyword evidence="2" id="KW-0697">Rotamase</keyword>
<dbReference type="Pfam" id="PF00160">
    <property type="entry name" value="Pro_isomerase"/>
    <property type="match status" value="1"/>
</dbReference>
<dbReference type="KEGG" id="sand:H3309_09735"/>
<dbReference type="GO" id="GO:0003755">
    <property type="term" value="F:peptidyl-prolyl cis-trans isomerase activity"/>
    <property type="evidence" value="ECO:0007669"/>
    <property type="project" value="UniProtKB-KW"/>
</dbReference>
<dbReference type="InterPro" id="IPR029000">
    <property type="entry name" value="Cyclophilin-like_dom_sf"/>
</dbReference>
<dbReference type="Proteomes" id="UP000515292">
    <property type="component" value="Chromosome"/>
</dbReference>
<dbReference type="Gene3D" id="2.40.100.10">
    <property type="entry name" value="Cyclophilin-like"/>
    <property type="match status" value="1"/>
</dbReference>
<feature type="region of interest" description="Disordered" evidence="4">
    <location>
        <begin position="204"/>
        <end position="246"/>
    </location>
</feature>
<dbReference type="PANTHER" id="PTHR43246">
    <property type="entry name" value="PEPTIDYL-PROLYL CIS-TRANS ISOMERASE CYP38, CHLOROPLASTIC"/>
    <property type="match status" value="1"/>
</dbReference>
<evidence type="ECO:0000256" key="2">
    <source>
        <dbReference type="ARBA" id="ARBA00023110"/>
    </source>
</evidence>
<dbReference type="RefSeq" id="WP_182294543.1">
    <property type="nucleotide sequence ID" value="NZ_CP059851.1"/>
</dbReference>
<dbReference type="SUPFAM" id="SSF50891">
    <property type="entry name" value="Cyclophilin-like"/>
    <property type="match status" value="1"/>
</dbReference>
<keyword evidence="5" id="KW-0732">Signal</keyword>
<dbReference type="EC" id="5.2.1.8" evidence="1"/>
<feature type="chain" id="PRO_5028849885" description="peptidylprolyl isomerase" evidence="5">
    <location>
        <begin position="19"/>
        <end position="246"/>
    </location>
</feature>
<name>A0A7G5IEA5_9SPHN</name>
<evidence type="ECO:0000259" key="6">
    <source>
        <dbReference type="PROSITE" id="PS50072"/>
    </source>
</evidence>
<feature type="signal peptide" evidence="5">
    <location>
        <begin position="1"/>
        <end position="18"/>
    </location>
</feature>